<feature type="transmembrane region" description="Helical" evidence="7">
    <location>
        <begin position="148"/>
        <end position="171"/>
    </location>
</feature>
<protein>
    <recommendedName>
        <fullName evidence="10">TAPT1-like protein</fullName>
    </recommendedName>
</protein>
<proteinExistence type="inferred from homology"/>
<dbReference type="PANTHER" id="PTHR13317:SF4">
    <property type="entry name" value="TRANSMEMBRANE ANTERIOR POSTERIOR TRANSFORMATION PROTEIN 1 HOMOLOG"/>
    <property type="match status" value="1"/>
</dbReference>
<dbReference type="Pfam" id="PF05346">
    <property type="entry name" value="DUF747"/>
    <property type="match status" value="1"/>
</dbReference>
<feature type="region of interest" description="Disordered" evidence="6">
    <location>
        <begin position="1"/>
        <end position="36"/>
    </location>
</feature>
<feature type="non-terminal residue" evidence="8">
    <location>
        <position position="1"/>
    </location>
</feature>
<dbReference type="GO" id="GO:0005789">
    <property type="term" value="C:endoplasmic reticulum membrane"/>
    <property type="evidence" value="ECO:0007669"/>
    <property type="project" value="TreeGrafter"/>
</dbReference>
<evidence type="ECO:0008006" key="10">
    <source>
        <dbReference type="Google" id="ProtNLM"/>
    </source>
</evidence>
<evidence type="ECO:0000256" key="4">
    <source>
        <dbReference type="ARBA" id="ARBA00022989"/>
    </source>
</evidence>
<name>A0AAD5WY88_9FUNG</name>
<dbReference type="Proteomes" id="UP001212841">
    <property type="component" value="Unassembled WGS sequence"/>
</dbReference>
<feature type="region of interest" description="Disordered" evidence="6">
    <location>
        <begin position="247"/>
        <end position="266"/>
    </location>
</feature>
<dbReference type="AlphaFoldDB" id="A0AAD5WY88"/>
<keyword evidence="9" id="KW-1185">Reference proteome</keyword>
<keyword evidence="5 7" id="KW-0472">Membrane</keyword>
<feature type="compositionally biased region" description="Basic and acidic residues" evidence="6">
    <location>
        <begin position="65"/>
        <end position="77"/>
    </location>
</feature>
<evidence type="ECO:0000256" key="2">
    <source>
        <dbReference type="ARBA" id="ARBA00008803"/>
    </source>
</evidence>
<feature type="transmembrane region" description="Helical" evidence="7">
    <location>
        <begin position="276"/>
        <end position="295"/>
    </location>
</feature>
<dbReference type="InterPro" id="IPR008010">
    <property type="entry name" value="Tatp1"/>
</dbReference>
<evidence type="ECO:0000313" key="9">
    <source>
        <dbReference type="Proteomes" id="UP001212841"/>
    </source>
</evidence>
<evidence type="ECO:0000313" key="8">
    <source>
        <dbReference type="EMBL" id="KAJ3029529.1"/>
    </source>
</evidence>
<comment type="caution">
    <text evidence="8">The sequence shown here is derived from an EMBL/GenBank/DDBJ whole genome shotgun (WGS) entry which is preliminary data.</text>
</comment>
<keyword evidence="3 7" id="KW-0812">Transmembrane</keyword>
<organism evidence="8 9">
    <name type="scientific">Rhizophlyctis rosea</name>
    <dbReference type="NCBI Taxonomy" id="64517"/>
    <lineage>
        <taxon>Eukaryota</taxon>
        <taxon>Fungi</taxon>
        <taxon>Fungi incertae sedis</taxon>
        <taxon>Chytridiomycota</taxon>
        <taxon>Chytridiomycota incertae sedis</taxon>
        <taxon>Chytridiomycetes</taxon>
        <taxon>Rhizophlyctidales</taxon>
        <taxon>Rhizophlyctidaceae</taxon>
        <taxon>Rhizophlyctis</taxon>
    </lineage>
</organism>
<evidence type="ECO:0000256" key="5">
    <source>
        <dbReference type="ARBA" id="ARBA00023136"/>
    </source>
</evidence>
<gene>
    <name evidence="8" type="ORF">HK097_005779</name>
</gene>
<sequence>TADISINASSDLHSTTSQTSVNSAESCSSVFSSPQSHKPLAAYETGEVLSWNGIQHADVGAASPEKLEVPDGKRDSRGSSVEVESEETGGGREEADGRLWDYFVGELTSADFDESYETKKERVQNFLNVPYELEKFMLFGFLICLDSFLYIFTILPVRIIIAIVTLFRSFFSKSVRLKSAQKCDLIKGALISICCYFLQPFDASRLYHSVRGQAVIKLYVIFNSLEICDKLCSAFGHDILDSLFSKTTVRPSPSSSSSSSSKTSSHRRHLGRVTHFLVALLYVFAHSMVLFYQVMTLNVSVNSYNNALLTLLLSNQFVEIKGSVFKKFEKENLFQLSCAGECLVAVVTW</sequence>
<feature type="compositionally biased region" description="Low complexity" evidence="6">
    <location>
        <begin position="247"/>
        <end position="263"/>
    </location>
</feature>
<evidence type="ECO:0000256" key="1">
    <source>
        <dbReference type="ARBA" id="ARBA00004141"/>
    </source>
</evidence>
<reference evidence="8" key="1">
    <citation type="submission" date="2020-05" db="EMBL/GenBank/DDBJ databases">
        <title>Phylogenomic resolution of chytrid fungi.</title>
        <authorList>
            <person name="Stajich J.E."/>
            <person name="Amses K."/>
            <person name="Simmons R."/>
            <person name="Seto K."/>
            <person name="Myers J."/>
            <person name="Bonds A."/>
            <person name="Quandt C.A."/>
            <person name="Barry K."/>
            <person name="Liu P."/>
            <person name="Grigoriev I."/>
            <person name="Longcore J.E."/>
            <person name="James T.Y."/>
        </authorList>
    </citation>
    <scope>NUCLEOTIDE SEQUENCE</scope>
    <source>
        <strain evidence="8">JEL0318</strain>
    </source>
</reference>
<keyword evidence="4 7" id="KW-1133">Transmembrane helix</keyword>
<evidence type="ECO:0000256" key="3">
    <source>
        <dbReference type="ARBA" id="ARBA00022692"/>
    </source>
</evidence>
<accession>A0AAD5WY88</accession>
<feature type="region of interest" description="Disordered" evidence="6">
    <location>
        <begin position="62"/>
        <end position="93"/>
    </location>
</feature>
<evidence type="ECO:0000256" key="7">
    <source>
        <dbReference type="SAM" id="Phobius"/>
    </source>
</evidence>
<evidence type="ECO:0000256" key="6">
    <source>
        <dbReference type="SAM" id="MobiDB-lite"/>
    </source>
</evidence>
<dbReference type="PANTHER" id="PTHR13317">
    <property type="entry name" value="TRANSMEMBRANE ANTERIOR POSTERIOR TRANSFORMATION PROTEIN 1 HOMOLOG"/>
    <property type="match status" value="1"/>
</dbReference>
<comment type="similarity">
    <text evidence="2">Belongs to the TAPT1 family.</text>
</comment>
<comment type="subcellular location">
    <subcellularLocation>
        <location evidence="1">Membrane</location>
        <topology evidence="1">Multi-pass membrane protein</topology>
    </subcellularLocation>
</comment>
<dbReference type="EMBL" id="JADGJD010002703">
    <property type="protein sequence ID" value="KAJ3029529.1"/>
    <property type="molecule type" value="Genomic_DNA"/>
</dbReference>